<feature type="chain" id="PRO_5003185888" description="Secretion system C-terminal sorting domain-containing protein" evidence="1">
    <location>
        <begin position="17"/>
        <end position="392"/>
    </location>
</feature>
<dbReference type="STRING" id="649349.Lbys_3263"/>
<evidence type="ECO:0000313" key="4">
    <source>
        <dbReference type="Proteomes" id="UP000007435"/>
    </source>
</evidence>
<dbReference type="Pfam" id="PF18962">
    <property type="entry name" value="Por_Secre_tail"/>
    <property type="match status" value="1"/>
</dbReference>
<organism evidence="3 4">
    <name type="scientific">Leadbetterella byssophila (strain DSM 17132 / JCM 16389 / KACC 11308 / NBRC 106382 / 4M15)</name>
    <dbReference type="NCBI Taxonomy" id="649349"/>
    <lineage>
        <taxon>Bacteria</taxon>
        <taxon>Pseudomonadati</taxon>
        <taxon>Bacteroidota</taxon>
        <taxon>Cytophagia</taxon>
        <taxon>Cytophagales</taxon>
        <taxon>Leadbetterellaceae</taxon>
        <taxon>Leadbetterella</taxon>
    </lineage>
</organism>
<evidence type="ECO:0000256" key="1">
    <source>
        <dbReference type="SAM" id="SignalP"/>
    </source>
</evidence>
<proteinExistence type="predicted"/>
<dbReference type="Proteomes" id="UP000007435">
    <property type="component" value="Chromosome"/>
</dbReference>
<dbReference type="OrthoDB" id="614750at2"/>
<name>E4RWI3_LEAB4</name>
<accession>E4RWI3</accession>
<gene>
    <name evidence="3" type="ordered locus">Lbys_3263</name>
</gene>
<feature type="domain" description="Secretion system C-terminal sorting" evidence="2">
    <location>
        <begin position="326"/>
        <end position="386"/>
    </location>
</feature>
<dbReference type="eggNOG" id="COG3291">
    <property type="taxonomic scope" value="Bacteria"/>
</dbReference>
<dbReference type="NCBIfam" id="TIGR04183">
    <property type="entry name" value="Por_Secre_tail"/>
    <property type="match status" value="1"/>
</dbReference>
<dbReference type="KEGG" id="lby:Lbys_3263"/>
<dbReference type="InterPro" id="IPR026444">
    <property type="entry name" value="Secre_tail"/>
</dbReference>
<evidence type="ECO:0000313" key="3">
    <source>
        <dbReference type="EMBL" id="ADQ18923.1"/>
    </source>
</evidence>
<keyword evidence="4" id="KW-1185">Reference proteome</keyword>
<dbReference type="InterPro" id="IPR024079">
    <property type="entry name" value="MetalloPept_cat_dom_sf"/>
</dbReference>
<dbReference type="RefSeq" id="WP_013409950.1">
    <property type="nucleotide sequence ID" value="NC_014655.1"/>
</dbReference>
<dbReference type="Gene3D" id="3.40.390.10">
    <property type="entry name" value="Collagenase (Catalytic Domain)"/>
    <property type="match status" value="1"/>
</dbReference>
<feature type="signal peptide" evidence="1">
    <location>
        <begin position="1"/>
        <end position="16"/>
    </location>
</feature>
<dbReference type="EMBL" id="CP002305">
    <property type="protein sequence ID" value="ADQ18923.1"/>
    <property type="molecule type" value="Genomic_DNA"/>
</dbReference>
<dbReference type="AlphaFoldDB" id="E4RWI3"/>
<evidence type="ECO:0000259" key="2">
    <source>
        <dbReference type="Pfam" id="PF18962"/>
    </source>
</evidence>
<reference evidence="3 4" key="2">
    <citation type="journal article" date="2011" name="Stand. Genomic Sci.">
        <title>Complete genome sequence of Leadbetterella byssophila type strain (4M15).</title>
        <authorList>
            <person name="Abt B."/>
            <person name="Teshima H."/>
            <person name="Lucas S."/>
            <person name="Lapidus A."/>
            <person name="Del Rio T.G."/>
            <person name="Nolan M."/>
            <person name="Tice H."/>
            <person name="Cheng J.F."/>
            <person name="Pitluck S."/>
            <person name="Liolios K."/>
            <person name="Pagani I."/>
            <person name="Ivanova N."/>
            <person name="Mavromatis K."/>
            <person name="Pati A."/>
            <person name="Tapia R."/>
            <person name="Han C."/>
            <person name="Goodwin L."/>
            <person name="Chen A."/>
            <person name="Palaniappan K."/>
            <person name="Land M."/>
            <person name="Hauser L."/>
            <person name="Chang Y.J."/>
            <person name="Jeffries C.D."/>
            <person name="Rohde M."/>
            <person name="Goker M."/>
            <person name="Tindall B.J."/>
            <person name="Detter J.C."/>
            <person name="Woyke T."/>
            <person name="Bristow J."/>
            <person name="Eisen J.A."/>
            <person name="Markowitz V."/>
            <person name="Hugenholtz P."/>
            <person name="Klenk H.P."/>
            <person name="Kyrpides N.C."/>
        </authorList>
    </citation>
    <scope>NUCLEOTIDE SEQUENCE [LARGE SCALE GENOMIC DNA]</scope>
    <source>
        <strain evidence="4">DSM 17132 / JCM 16389 / KACC 11308 / NBRC 106382 / 4M15</strain>
    </source>
</reference>
<protein>
    <recommendedName>
        <fullName evidence="2">Secretion system C-terminal sorting domain-containing protein</fullName>
    </recommendedName>
</protein>
<sequence length="392" mass="43880">MFRIVLLLGLSFPLFAQESAQGLHIDCPAGDGGAFYINQSLGFRISAKPTSKFIPTYHSVPEGVQQNVEEALAIWEQILISKIPIHIHVYWESMHPRTLASAGADKVYKNFKNAPFKETWYPSALAEAIQGENLTGNGADIILRINSEANWAPPTGTGSIFQYDMVSVVLHEVAHGIGFMSSFSEDEATYVRWGIQNIPFIYDKFMRDEQGNEIANPRFYTNDSQNLLHAITEGDVRFAIEKGQYASNGIMLHTEVPFSSGASLSHFSQAQRLDSDDQLMYPSIRPAVRVRFPGQATLAVLYQIGWALNFYEFDRTYSAESPLFSLYPNPASNLIRIETSEEALPYQIINQQGKILTNGQIQKGESEIPLEFLSSGKYYLKIGNTTLPFIKI</sequence>
<reference key="1">
    <citation type="submission" date="2010-11" db="EMBL/GenBank/DDBJ databases">
        <title>The complete genome of Leadbetterella byssophila DSM 17132.</title>
        <authorList>
            <consortium name="US DOE Joint Genome Institute (JGI-PGF)"/>
            <person name="Lucas S."/>
            <person name="Copeland A."/>
            <person name="Lapidus A."/>
            <person name="Glavina del Rio T."/>
            <person name="Dalin E."/>
            <person name="Tice H."/>
            <person name="Bruce D."/>
            <person name="Goodwin L."/>
            <person name="Pitluck S."/>
            <person name="Kyrpides N."/>
            <person name="Mavromatis K."/>
            <person name="Ivanova N."/>
            <person name="Teshima H."/>
            <person name="Brettin T."/>
            <person name="Detter J.C."/>
            <person name="Han C."/>
            <person name="Tapia R."/>
            <person name="Land M."/>
            <person name="Hauser L."/>
            <person name="Markowitz V."/>
            <person name="Cheng J.-F."/>
            <person name="Hugenholtz P."/>
            <person name="Woyke T."/>
            <person name="Wu D."/>
            <person name="Tindall B."/>
            <person name="Pomrenke H.G."/>
            <person name="Brambilla E."/>
            <person name="Klenk H.-P."/>
            <person name="Eisen J.A."/>
        </authorList>
    </citation>
    <scope>NUCLEOTIDE SEQUENCE [LARGE SCALE GENOMIC DNA]</scope>
    <source>
        <strain>DSM 17132</strain>
    </source>
</reference>
<dbReference type="HOGENOM" id="CLU_703560_0_0_10"/>
<dbReference type="GO" id="GO:0008237">
    <property type="term" value="F:metallopeptidase activity"/>
    <property type="evidence" value="ECO:0007669"/>
    <property type="project" value="InterPro"/>
</dbReference>
<keyword evidence="1" id="KW-0732">Signal</keyword>